<dbReference type="Pfam" id="PF14580">
    <property type="entry name" value="LRR_9"/>
    <property type="match status" value="3"/>
</dbReference>
<dbReference type="InterPro" id="IPR032675">
    <property type="entry name" value="LRR_dom_sf"/>
</dbReference>
<dbReference type="SUPFAM" id="SSF52075">
    <property type="entry name" value="Outer arm dynein light chain 1"/>
    <property type="match status" value="1"/>
</dbReference>
<protein>
    <recommendedName>
        <fullName evidence="6">Leucine-rich repeat-containing protein 9</fullName>
    </recommendedName>
</protein>
<dbReference type="SUPFAM" id="SSF52058">
    <property type="entry name" value="L domain-like"/>
    <property type="match status" value="1"/>
</dbReference>
<evidence type="ECO:0000313" key="5">
    <source>
        <dbReference type="Proteomes" id="UP000438429"/>
    </source>
</evidence>
<accession>A0A6A4TQT9</accession>
<dbReference type="Gene3D" id="3.90.228.10">
    <property type="match status" value="1"/>
</dbReference>
<keyword evidence="3" id="KW-0175">Coiled coil</keyword>
<dbReference type="EMBL" id="VEVO01000003">
    <property type="protein sequence ID" value="KAF0044372.1"/>
    <property type="molecule type" value="Genomic_DNA"/>
</dbReference>
<evidence type="ECO:0000256" key="1">
    <source>
        <dbReference type="ARBA" id="ARBA00022614"/>
    </source>
</evidence>
<sequence length="1348" mass="151737">MESGRSRRLSAFQDRSDMIHREKQKHSDDEDVIKELCVVNGVSYERIAKEGSNVISLEMFFSGFPRMVGLSFFPRLCFLTIVGQNIKHIKGLECCPLLQDLWVVECRLTVISGLQRCAQLKKLYLYDNQIYEIKNLELLINLEVLWLNNNCISQIQGLNTLQNLKELNLADNIIEKIGHNLDPNVSLQDLNLSGNKISSFKELTLLACLPHLRVLSLRDPTSTPNPVCLLCNYATHVLYHNPGLQQLDSYDVSSKQVKEAAESTVMKKMMYYNMRVRTAQRNLAGTRLSLIDRKKTLLQLPEDCIRTLSHALKNLERELSKVQAVCKNSTCMSEDAPGGPTRLVDDSSSRVDPTTDIICDEMLVKIEALKERLALWRRRLHEIEVCYQRDLAQATNMVDDTVHFLLMELESVGNIRLEEGCSTDPWFNACRDLLLSRFSHSDYRIHGITGIKIDRVIRVFNCTLRLRFEDKLQSLLASTDPDILSLDYRRRLDHLFYAADPEKTCEKEDILGILEEGFKTADQYEALGREGAISLSNSLGVTEQPRIEHALRQASQHDSEHSVDAIPFRHGQIIISKVYVGHSMAVQEGDPVDRGSYDRICSVYRKVNTKHKAATTDERPCSFKTQTGPECSPRRRQWFVFDNELVLPEYIVYFQYITGNQDQPASPGQSTDRDDTSNNIILDKEVLNMEPVLKAQPKLLSLDDKILLNVASANVLSQITASLLAHSRTNSNRPRSLSLLSTAQLLCLHNPAPWGLSRELEPDWMAKITALNLDSQRIPKLINLSKMVNLRWASFNDNDLSKVEGLESCQKLEELSLNNNSISTLSGLSKLHCLIKLSVDSNRLSTLDASVLDQLPNLSFLSVENNCISSLHGIQRGLTNLIILNLYGNPLVEKLENYRIYVVFHLSSLRALDGTAVEAIESESAKEMFGGRLTSDMVAEKLGHINYTDITYLTLQSCSLRIVDLSPSDLFSSLHSINLDHNNLTSFSGLIYLPNIKSLCLNYNHIESILPRQRTYLTNRQILHNKVHSSGYGQQSLSKGNRETWPTGSLEPLMGSLEVLHLSHNGISNMANLQLSRLTNLKALFLQGNEISHVEGLEGLHQLRELVLDRNRIKALAENSFIAQNILLELHLAENRIRELNHLDPLTELRKLFIGMNKLQDITELDKLEVLPSLTELSVVGNPVARNSIHRPAVVLQLSQLQVLDGVMVTLEERTRAELFSDDSTLCYQCPGASPPTSEINLPGLFPLMPRNTPLKGMSISGGLQSFMHGHDFLSSSTDEAQSHYTYKPAKLAANVNAGEFRLVCPQHCAHHQISHKVQLQLKTPLFTVSPPHTGANVLVFTCEVLAS</sequence>
<dbReference type="InterPro" id="IPR050836">
    <property type="entry name" value="SDS22/Internalin_LRR"/>
</dbReference>
<reference evidence="4 5" key="1">
    <citation type="submission" date="2019-06" db="EMBL/GenBank/DDBJ databases">
        <title>Draft genomes of female and male turbot (Scophthalmus maximus).</title>
        <authorList>
            <person name="Xu H."/>
            <person name="Xu X.-W."/>
            <person name="Shao C."/>
            <person name="Chen S."/>
        </authorList>
    </citation>
    <scope>NUCLEOTIDE SEQUENCE [LARGE SCALE GENOMIC DNA]</scope>
    <source>
        <strain evidence="4">Ysfricsl-2016a</strain>
        <tissue evidence="4">Blood</tissue>
    </source>
</reference>
<gene>
    <name evidence="4" type="ORF">F2P81_003530</name>
</gene>
<keyword evidence="1" id="KW-0433">Leucine-rich repeat</keyword>
<dbReference type="Proteomes" id="UP000438429">
    <property type="component" value="Unassembled WGS sequence"/>
</dbReference>
<organism evidence="4 5">
    <name type="scientific">Scophthalmus maximus</name>
    <name type="common">Turbot</name>
    <name type="synonym">Psetta maxima</name>
    <dbReference type="NCBI Taxonomy" id="52904"/>
    <lineage>
        <taxon>Eukaryota</taxon>
        <taxon>Metazoa</taxon>
        <taxon>Chordata</taxon>
        <taxon>Craniata</taxon>
        <taxon>Vertebrata</taxon>
        <taxon>Euteleostomi</taxon>
        <taxon>Actinopterygii</taxon>
        <taxon>Neopterygii</taxon>
        <taxon>Teleostei</taxon>
        <taxon>Neoteleostei</taxon>
        <taxon>Acanthomorphata</taxon>
        <taxon>Carangaria</taxon>
        <taxon>Pleuronectiformes</taxon>
        <taxon>Pleuronectoidei</taxon>
        <taxon>Scophthalmidae</taxon>
        <taxon>Scophthalmus</taxon>
    </lineage>
</organism>
<name>A0A6A4TQT9_SCOMX</name>
<dbReference type="Pfam" id="PF13855">
    <property type="entry name" value="LRR_8"/>
    <property type="match status" value="1"/>
</dbReference>
<keyword evidence="2" id="KW-0677">Repeat</keyword>
<comment type="caution">
    <text evidence="4">The sequence shown here is derived from an EMBL/GenBank/DDBJ whole genome shotgun (WGS) entry which is preliminary data.</text>
</comment>
<evidence type="ECO:0000256" key="3">
    <source>
        <dbReference type="SAM" id="Coils"/>
    </source>
</evidence>
<feature type="coiled-coil region" evidence="3">
    <location>
        <begin position="305"/>
        <end position="332"/>
    </location>
</feature>
<dbReference type="SMART" id="SM00369">
    <property type="entry name" value="LRR_TYP"/>
    <property type="match status" value="11"/>
</dbReference>
<evidence type="ECO:0000313" key="4">
    <source>
        <dbReference type="EMBL" id="KAF0044372.1"/>
    </source>
</evidence>
<dbReference type="PANTHER" id="PTHR46652">
    <property type="entry name" value="LEUCINE-RICH REPEAT AND IQ DOMAIN-CONTAINING PROTEIN 1-RELATED"/>
    <property type="match status" value="1"/>
</dbReference>
<dbReference type="InterPro" id="IPR003591">
    <property type="entry name" value="Leu-rich_rpt_typical-subtyp"/>
</dbReference>
<dbReference type="InterPro" id="IPR001611">
    <property type="entry name" value="Leu-rich_rpt"/>
</dbReference>
<evidence type="ECO:0000256" key="2">
    <source>
        <dbReference type="ARBA" id="ARBA00022737"/>
    </source>
</evidence>
<evidence type="ECO:0008006" key="6">
    <source>
        <dbReference type="Google" id="ProtNLM"/>
    </source>
</evidence>
<proteinExistence type="predicted"/>
<dbReference type="SMART" id="SM00365">
    <property type="entry name" value="LRR_SD22"/>
    <property type="match status" value="10"/>
</dbReference>
<dbReference type="PANTHER" id="PTHR46652:SF3">
    <property type="entry name" value="LEUCINE-RICH REPEAT-CONTAINING PROTEIN 9"/>
    <property type="match status" value="1"/>
</dbReference>
<dbReference type="PROSITE" id="PS51450">
    <property type="entry name" value="LRR"/>
    <property type="match status" value="9"/>
</dbReference>
<dbReference type="Gene3D" id="3.80.10.10">
    <property type="entry name" value="Ribonuclease Inhibitor"/>
    <property type="match status" value="6"/>
</dbReference>